<keyword evidence="9" id="KW-1185">Reference proteome</keyword>
<keyword evidence="5" id="KW-0131">Cell cycle</keyword>
<gene>
    <name evidence="8" type="primary">atxn10</name>
</gene>
<evidence type="ECO:0000256" key="1">
    <source>
        <dbReference type="ARBA" id="ARBA00004214"/>
    </source>
</evidence>
<dbReference type="PANTHER" id="PTHR13255">
    <property type="entry name" value="ATAXIN-10"/>
    <property type="match status" value="1"/>
</dbReference>
<dbReference type="RefSeq" id="XP_030209877.1">
    <property type="nucleotide sequence ID" value="XM_030354017.1"/>
</dbReference>
<dbReference type="OMA" id="CAWESPP"/>
<organism evidence="8 9">
    <name type="scientific">Gadus morhua</name>
    <name type="common">Atlantic cod</name>
    <dbReference type="NCBI Taxonomy" id="8049"/>
    <lineage>
        <taxon>Eukaryota</taxon>
        <taxon>Metazoa</taxon>
        <taxon>Chordata</taxon>
        <taxon>Craniata</taxon>
        <taxon>Vertebrata</taxon>
        <taxon>Euteleostomi</taxon>
        <taxon>Actinopterygii</taxon>
        <taxon>Neopterygii</taxon>
        <taxon>Teleostei</taxon>
        <taxon>Neoteleostei</taxon>
        <taxon>Acanthomorphata</taxon>
        <taxon>Zeiogadaria</taxon>
        <taxon>Gadariae</taxon>
        <taxon>Gadiformes</taxon>
        <taxon>Gadoidei</taxon>
        <taxon>Gadidae</taxon>
        <taxon>Gadus</taxon>
    </lineage>
</organism>
<feature type="domain" description="Ataxin-10" evidence="7">
    <location>
        <begin position="378"/>
        <end position="473"/>
    </location>
</feature>
<sequence>MAAPTDSAMDISSFFSGLLNEKLCPNHLNVLKSFTSMLRRQEYREEVEKDVFCSLWSLLSRLREELEASGEGEEEGDELNLQLMAECFRAQRNACVQSPRNQALLSDLSFIDESLKVISLLQRLYLQCGDRSAVALDPLRCGLQFLGNMAVGNQLCKDSLWTLSLPHLMLDLLSGKDEKVVSYASMVLHTCLDEEKVEELAKPDNIPLALRVMELCRTHPDLDWTVLIATQHFLKSSALVVSMYSGISHLERMTLLELLAAQLGEGGGGDSGIPGGVAAHLASSFQTGCRAVLALASGSADGDEEALTVISLLDVLCEMTSDLEQFMFLQDHAGLLQATVALLQEVHALGKASKNVFSSSQNFSSSGGGDPSSPSVSFKAHLIRLIGNLCHRHPFNQNQVRELDGIPLILDNCSIDSNNPFISQWAIFAIRNILEQNQENQALVAAMDRRGNADYSALSELGLDIEKRDGALLLKTTKKH</sequence>
<dbReference type="InterPro" id="IPR019156">
    <property type="entry name" value="Ataxin-10_domain"/>
</dbReference>
<dbReference type="GO" id="GO:0005829">
    <property type="term" value="C:cytosol"/>
    <property type="evidence" value="ECO:0007669"/>
    <property type="project" value="TreeGrafter"/>
</dbReference>
<comment type="subcellular location">
    <subcellularLocation>
        <location evidence="1">Midbody</location>
    </subcellularLocation>
</comment>
<evidence type="ECO:0000313" key="9">
    <source>
        <dbReference type="Proteomes" id="UP000694546"/>
    </source>
</evidence>
<proteinExistence type="inferred from homology"/>
<evidence type="ECO:0000256" key="6">
    <source>
        <dbReference type="ARBA" id="ARBA00045173"/>
    </source>
</evidence>
<comment type="similarity">
    <text evidence="2">Belongs to the ataxin-10 family.</text>
</comment>
<evidence type="ECO:0000256" key="2">
    <source>
        <dbReference type="ARBA" id="ARBA00008384"/>
    </source>
</evidence>
<name>A0A8C4ZS40_GADMO</name>
<dbReference type="GeneID" id="115542009"/>
<dbReference type="PANTHER" id="PTHR13255:SF0">
    <property type="entry name" value="ATAXIN-10"/>
    <property type="match status" value="1"/>
</dbReference>
<evidence type="ECO:0000256" key="3">
    <source>
        <dbReference type="ARBA" id="ARBA00018804"/>
    </source>
</evidence>
<dbReference type="Ensembl" id="ENSGMOT00000021226.2">
    <property type="protein sequence ID" value="ENSGMOP00000020719.2"/>
    <property type="gene ID" value="ENSGMOG00000019268.2"/>
</dbReference>
<dbReference type="SUPFAM" id="SSF48371">
    <property type="entry name" value="ARM repeat"/>
    <property type="match status" value="1"/>
</dbReference>
<dbReference type="Pfam" id="PF09759">
    <property type="entry name" value="Atx10homo_assoc"/>
    <property type="match status" value="1"/>
</dbReference>
<dbReference type="AlphaFoldDB" id="A0A8C4ZS40"/>
<accession>A0A8C4ZS40</accession>
<dbReference type="Proteomes" id="UP000694546">
    <property type="component" value="Chromosome 4"/>
</dbReference>
<evidence type="ECO:0000256" key="4">
    <source>
        <dbReference type="ARBA" id="ARBA00022618"/>
    </source>
</evidence>
<dbReference type="InterPro" id="IPR011989">
    <property type="entry name" value="ARM-like"/>
</dbReference>
<comment type="function">
    <text evidence="6">May play a role in the regulation of cytokinesis. May play a role in signaling by stimulating protein glycosylation. Induces neuritogenesis by activating the Ras-MAP kinase pathway and is necessary for the survival of cerebellar neurons. Does not appear to play a major role in ciliogenesis.</text>
</comment>
<dbReference type="GO" id="GO:0031175">
    <property type="term" value="P:neuron projection development"/>
    <property type="evidence" value="ECO:0007669"/>
    <property type="project" value="TreeGrafter"/>
</dbReference>
<keyword evidence="4" id="KW-0132">Cell division</keyword>
<evidence type="ECO:0000313" key="8">
    <source>
        <dbReference type="Ensembl" id="ENSGMOP00000020719.2"/>
    </source>
</evidence>
<evidence type="ECO:0000259" key="7">
    <source>
        <dbReference type="Pfam" id="PF09759"/>
    </source>
</evidence>
<reference evidence="8" key="1">
    <citation type="submission" date="2025-08" db="UniProtKB">
        <authorList>
            <consortium name="Ensembl"/>
        </authorList>
    </citation>
    <scope>IDENTIFICATION</scope>
</reference>
<evidence type="ECO:0000256" key="5">
    <source>
        <dbReference type="ARBA" id="ARBA00023306"/>
    </source>
</evidence>
<protein>
    <recommendedName>
        <fullName evidence="3">Ataxin-10</fullName>
    </recommendedName>
</protein>
<dbReference type="InterPro" id="IPR051374">
    <property type="entry name" value="Ataxin-10/CTR86_families"/>
</dbReference>
<reference evidence="8" key="2">
    <citation type="submission" date="2025-09" db="UniProtKB">
        <authorList>
            <consortium name="Ensembl"/>
        </authorList>
    </citation>
    <scope>IDENTIFICATION</scope>
</reference>
<dbReference type="GeneTree" id="ENSGT00390000010377"/>
<dbReference type="InterPro" id="IPR016024">
    <property type="entry name" value="ARM-type_fold"/>
</dbReference>
<dbReference type="Gene3D" id="1.25.10.10">
    <property type="entry name" value="Leucine-rich Repeat Variant"/>
    <property type="match status" value="1"/>
</dbReference>